<dbReference type="SUPFAM" id="SSF140453">
    <property type="entry name" value="EsxAB dimer-like"/>
    <property type="match status" value="1"/>
</dbReference>
<dbReference type="OrthoDB" id="3268062at2"/>
<dbReference type="Gene3D" id="1.10.287.1060">
    <property type="entry name" value="ESAT-6-like"/>
    <property type="match status" value="1"/>
</dbReference>
<evidence type="ECO:0000313" key="2">
    <source>
        <dbReference type="EMBL" id="RLV56881.1"/>
    </source>
</evidence>
<dbReference type="Pfam" id="PF06013">
    <property type="entry name" value="WXG100"/>
    <property type="match status" value="1"/>
</dbReference>
<dbReference type="RefSeq" id="WP_121793182.1">
    <property type="nucleotide sequence ID" value="NZ_RDBF01000002.1"/>
</dbReference>
<organism evidence="2 3">
    <name type="scientific">Aeromicrobium phragmitis</name>
    <dbReference type="NCBI Taxonomy" id="2478914"/>
    <lineage>
        <taxon>Bacteria</taxon>
        <taxon>Bacillati</taxon>
        <taxon>Actinomycetota</taxon>
        <taxon>Actinomycetes</taxon>
        <taxon>Propionibacteriales</taxon>
        <taxon>Nocardioidaceae</taxon>
        <taxon>Aeromicrobium</taxon>
    </lineage>
</organism>
<sequence>MANVNVTYEEMRSAATRLKSGQNEIEGTLDQLKSLVQELVSSGYVTDKSSKAFDASYEDFNQGARQVIEGLTGMGEYLNTAAQTLEDTDEQLAAGLR</sequence>
<dbReference type="AlphaFoldDB" id="A0A3L8PNH1"/>
<dbReference type="InterPro" id="IPR010310">
    <property type="entry name" value="T7SS_ESAT-6-like"/>
</dbReference>
<name>A0A3L8PNH1_9ACTN</name>
<dbReference type="NCBIfam" id="TIGR03930">
    <property type="entry name" value="WXG100_ESAT6"/>
    <property type="match status" value="1"/>
</dbReference>
<evidence type="ECO:0000256" key="1">
    <source>
        <dbReference type="RuleBase" id="RU362001"/>
    </source>
</evidence>
<proteinExistence type="inferred from homology"/>
<dbReference type="Proteomes" id="UP000282515">
    <property type="component" value="Unassembled WGS sequence"/>
</dbReference>
<evidence type="ECO:0000313" key="3">
    <source>
        <dbReference type="Proteomes" id="UP000282515"/>
    </source>
</evidence>
<comment type="similarity">
    <text evidence="1">Belongs to the WXG100 family.</text>
</comment>
<reference evidence="2 3" key="1">
    <citation type="submission" date="2018-10" db="EMBL/GenBank/DDBJ databases">
        <title>Aeromicrobium sp. 9W16Y-2 whole genome shotgun sequence.</title>
        <authorList>
            <person name="Li F."/>
        </authorList>
    </citation>
    <scope>NUCLEOTIDE SEQUENCE [LARGE SCALE GENOMIC DNA]</scope>
    <source>
        <strain evidence="2 3">9W16Y-2</strain>
    </source>
</reference>
<dbReference type="EMBL" id="RDBF01000002">
    <property type="protein sequence ID" value="RLV56881.1"/>
    <property type="molecule type" value="Genomic_DNA"/>
</dbReference>
<protein>
    <recommendedName>
        <fullName evidence="1">ESAT-6-like protein</fullName>
    </recommendedName>
</protein>
<accession>A0A3L8PNH1</accession>
<dbReference type="InterPro" id="IPR036689">
    <property type="entry name" value="ESAT-6-like_sf"/>
</dbReference>
<comment type="caution">
    <text evidence="2">The sequence shown here is derived from an EMBL/GenBank/DDBJ whole genome shotgun (WGS) entry which is preliminary data.</text>
</comment>
<gene>
    <name evidence="2" type="ORF">D9V41_03670</name>
</gene>
<keyword evidence="3" id="KW-1185">Reference proteome</keyword>